<proteinExistence type="inferred from homology"/>
<accession>E3M2C5</accession>
<dbReference type="InParanoid" id="E3M2C5"/>
<evidence type="ECO:0000256" key="2">
    <source>
        <dbReference type="ARBA" id="ARBA00022723"/>
    </source>
</evidence>
<keyword evidence="2" id="KW-0479">Metal-binding</keyword>
<feature type="compositionally biased region" description="Basic and acidic residues" evidence="5">
    <location>
        <begin position="634"/>
        <end position="645"/>
    </location>
</feature>
<dbReference type="CDD" id="cd07522">
    <property type="entry name" value="HAD_cN-II"/>
    <property type="match status" value="1"/>
</dbReference>
<evidence type="ECO:0000256" key="3">
    <source>
        <dbReference type="ARBA" id="ARBA00022801"/>
    </source>
</evidence>
<dbReference type="FunFam" id="3.40.50.1000:FF:000255">
    <property type="entry name" value="Protein CBG02038"/>
    <property type="match status" value="1"/>
</dbReference>
<dbReference type="HOGENOM" id="CLU_017845_3_1_1"/>
<dbReference type="SUPFAM" id="SSF56784">
    <property type="entry name" value="HAD-like"/>
    <property type="match status" value="1"/>
</dbReference>
<keyword evidence="6" id="KW-0472">Membrane</keyword>
<name>E3M2C5_CAERE</name>
<keyword evidence="6" id="KW-0812">Transmembrane</keyword>
<reference evidence="7" key="1">
    <citation type="submission" date="2007-07" db="EMBL/GenBank/DDBJ databases">
        <title>PCAP assembly of the Caenorhabditis remanei genome.</title>
        <authorList>
            <consortium name="The Caenorhabditis remanei Sequencing Consortium"/>
            <person name="Wilson R.K."/>
        </authorList>
    </citation>
    <scope>NUCLEOTIDE SEQUENCE [LARGE SCALE GENOMIC DNA]</scope>
    <source>
        <strain evidence="7">PB4641</strain>
    </source>
</reference>
<dbReference type="InterPro" id="IPR036412">
    <property type="entry name" value="HAD-like_sf"/>
</dbReference>
<evidence type="ECO:0000256" key="4">
    <source>
        <dbReference type="ARBA" id="ARBA00022842"/>
    </source>
</evidence>
<protein>
    <recommendedName>
        <fullName evidence="9">Cytosolic purine 5'-nucleotidase</fullName>
    </recommendedName>
</protein>
<evidence type="ECO:0000256" key="1">
    <source>
        <dbReference type="ARBA" id="ARBA00009589"/>
    </source>
</evidence>
<dbReference type="eggNOG" id="KOG2469">
    <property type="taxonomic scope" value="Eukaryota"/>
</dbReference>
<sequence length="675" mass="78432">MRMLLFINIPQLSIIKMILSSSLTISIACDTQFLCLHRFFFVFPSANKTRQWEETHFVSPLFFCCAFSFFPERGLTEKLFFSFNKCSSLCLLFLCFLISYIIFSIEIFISYRLNRIMSADRSFYKRNPSERVFVNRSLRLEKITHFGFDMDYTLIQYKTPDMEYLAFNMAVQRLVDTGYPEEILNFKYDPIFPVRGLWFEFQYGNLLKVDGFGNILGGIHGLRFLKNHEIEEMYPNKYLPLSDSRVYVLNTLFNMPETHLICQLIDFFDKQDNYAQLTDKTGVKGGEVMMSYKSIFQDLRRVIDWVHVESTMKKQVMDDPEKYVIRDERAPRFLSQLREHGKKTFLLTNSDWAYTNVMMKFILGDDWKKYFNIIVVDSCKPRWFAEGTVFREVNIETGSYKLGIHTGPLREGVVYSGGSCDAFQKMMKCRGKEVLYVGDHIFGDVLRSKKSRGWRTFLVVPELVNELTVWTDSKPLFDEMGRMESSLADIYKNLDGASRHKPVVKDIVDQIRKLTNQMDEEYGCLGSLFRTGGRTTFFAAQVERYADVYASSCYNLVHYPSFYYFRAPMKCMPHELTVDHASTLRSRSNTLERQQSVGQQVRGWNKKTLNDQETFCHEEEEDEDQTNSSSSDGEATKRERTKSGSDESSNAGDISAEPLHQDVVTPAPAFVDHTA</sequence>
<dbReference type="NCBIfam" id="TIGR02244">
    <property type="entry name" value="HAD-IG-Ncltidse"/>
    <property type="match status" value="1"/>
</dbReference>
<dbReference type="OMA" id="WDYTDAV"/>
<keyword evidence="4" id="KW-0460">Magnesium</keyword>
<dbReference type="Pfam" id="PF05761">
    <property type="entry name" value="5_nucleotid"/>
    <property type="match status" value="1"/>
</dbReference>
<dbReference type="AlphaFoldDB" id="E3M2C5"/>
<keyword evidence="8" id="KW-1185">Reference proteome</keyword>
<evidence type="ECO:0000313" key="7">
    <source>
        <dbReference type="EMBL" id="EFO89817.1"/>
    </source>
</evidence>
<dbReference type="GO" id="GO:0046872">
    <property type="term" value="F:metal ion binding"/>
    <property type="evidence" value="ECO:0007669"/>
    <property type="project" value="UniProtKB-KW"/>
</dbReference>
<organism evidence="8">
    <name type="scientific">Caenorhabditis remanei</name>
    <name type="common">Caenorhabditis vulgaris</name>
    <dbReference type="NCBI Taxonomy" id="31234"/>
    <lineage>
        <taxon>Eukaryota</taxon>
        <taxon>Metazoa</taxon>
        <taxon>Ecdysozoa</taxon>
        <taxon>Nematoda</taxon>
        <taxon>Chromadorea</taxon>
        <taxon>Rhabditida</taxon>
        <taxon>Rhabditina</taxon>
        <taxon>Rhabditomorpha</taxon>
        <taxon>Rhabditoidea</taxon>
        <taxon>Rhabditidae</taxon>
        <taxon>Peloderinae</taxon>
        <taxon>Caenorhabditis</taxon>
    </lineage>
</organism>
<gene>
    <name evidence="7" type="ORF">CRE_07345</name>
</gene>
<dbReference type="Proteomes" id="UP000008281">
    <property type="component" value="Unassembled WGS sequence"/>
</dbReference>
<dbReference type="OrthoDB" id="10252832at2759"/>
<feature type="region of interest" description="Disordered" evidence="5">
    <location>
        <begin position="615"/>
        <end position="675"/>
    </location>
</feature>
<dbReference type="EMBL" id="DS268422">
    <property type="protein sequence ID" value="EFO89817.1"/>
    <property type="molecule type" value="Genomic_DNA"/>
</dbReference>
<dbReference type="PANTHER" id="PTHR12103:SF15">
    <property type="entry name" value="CYTOSOLIC PURINE 5'-NUCLEOTIDASE"/>
    <property type="match status" value="1"/>
</dbReference>
<feature type="transmembrane region" description="Helical" evidence="6">
    <location>
        <begin position="88"/>
        <end position="111"/>
    </location>
</feature>
<evidence type="ECO:0000313" key="8">
    <source>
        <dbReference type="Proteomes" id="UP000008281"/>
    </source>
</evidence>
<dbReference type="STRING" id="31234.E3M2C5"/>
<evidence type="ECO:0008006" key="9">
    <source>
        <dbReference type="Google" id="ProtNLM"/>
    </source>
</evidence>
<dbReference type="FunCoup" id="E3M2C5">
    <property type="interactions" value="2169"/>
</dbReference>
<dbReference type="PROSITE" id="PS51257">
    <property type="entry name" value="PROKAR_LIPOPROTEIN"/>
    <property type="match status" value="1"/>
</dbReference>
<dbReference type="Gene3D" id="3.40.50.1000">
    <property type="entry name" value="HAD superfamily/HAD-like"/>
    <property type="match status" value="1"/>
</dbReference>
<comment type="similarity">
    <text evidence="1">Belongs to the 5'(3')-deoxyribonucleotidase family.</text>
</comment>
<dbReference type="InterPro" id="IPR008380">
    <property type="entry name" value="HAD-SF_hydro_IG_5-nucl"/>
</dbReference>
<dbReference type="PANTHER" id="PTHR12103">
    <property type="entry name" value="5'-NUCLEOTIDASE DOMAIN-CONTAINING"/>
    <property type="match status" value="1"/>
</dbReference>
<dbReference type="InterPro" id="IPR023214">
    <property type="entry name" value="HAD_sf"/>
</dbReference>
<keyword evidence="3" id="KW-0378">Hydrolase</keyword>
<keyword evidence="6" id="KW-1133">Transmembrane helix</keyword>
<evidence type="ECO:0000256" key="6">
    <source>
        <dbReference type="SAM" id="Phobius"/>
    </source>
</evidence>
<dbReference type="GO" id="GO:0008253">
    <property type="term" value="F:5'-nucleotidase activity"/>
    <property type="evidence" value="ECO:0007669"/>
    <property type="project" value="TreeGrafter"/>
</dbReference>
<evidence type="ECO:0000256" key="5">
    <source>
        <dbReference type="SAM" id="MobiDB-lite"/>
    </source>
</evidence>